<evidence type="ECO:0000256" key="1">
    <source>
        <dbReference type="SAM" id="Phobius"/>
    </source>
</evidence>
<dbReference type="Proteomes" id="UP001165561">
    <property type="component" value="Unassembled WGS sequence"/>
</dbReference>
<evidence type="ECO:0000259" key="2">
    <source>
        <dbReference type="Pfam" id="PF11181"/>
    </source>
</evidence>
<sequence>MPLFRSNAVPTTPTLPKGLEVASFERYLDAQQAVDHLSDEEFPVQHVTIVGTDLHMVERITGRLTYARVAGAGAMSGAWFGLMISVVFWFFMPEGSSFPLLAGVLIGAAFGMLFGVVSYALTGGKRDFTSASQVVAGRYAI</sequence>
<feature type="transmembrane region" description="Helical" evidence="1">
    <location>
        <begin position="69"/>
        <end position="92"/>
    </location>
</feature>
<protein>
    <recommendedName>
        <fullName evidence="2">General stress protein 17M-like domain-containing protein</fullName>
    </recommendedName>
</protein>
<keyword evidence="1" id="KW-0812">Transmembrane</keyword>
<name>A0ABT5TTQ4_9MICO</name>
<dbReference type="InterPro" id="IPR025889">
    <property type="entry name" value="GSP17M-like_dom"/>
</dbReference>
<reference evidence="3" key="1">
    <citation type="submission" date="2023-02" db="EMBL/GenBank/DDBJ databases">
        <title>Georgenia sp.10Sc9-8, isolated from a soil sample collected from the Taklamakan desert.</title>
        <authorList>
            <person name="Liu S."/>
        </authorList>
    </citation>
    <scope>NUCLEOTIDE SEQUENCE</scope>
    <source>
        <strain evidence="3">10Sc9-8</strain>
    </source>
</reference>
<feature type="transmembrane region" description="Helical" evidence="1">
    <location>
        <begin position="98"/>
        <end position="121"/>
    </location>
</feature>
<organism evidence="3 4">
    <name type="scientific">Georgenia halotolerans</name>
    <dbReference type="NCBI Taxonomy" id="3028317"/>
    <lineage>
        <taxon>Bacteria</taxon>
        <taxon>Bacillati</taxon>
        <taxon>Actinomycetota</taxon>
        <taxon>Actinomycetes</taxon>
        <taxon>Micrococcales</taxon>
        <taxon>Bogoriellaceae</taxon>
        <taxon>Georgenia</taxon>
    </lineage>
</organism>
<keyword evidence="4" id="KW-1185">Reference proteome</keyword>
<proteinExistence type="predicted"/>
<dbReference type="EMBL" id="JARACI010000448">
    <property type="protein sequence ID" value="MDD9205364.1"/>
    <property type="molecule type" value="Genomic_DNA"/>
</dbReference>
<accession>A0ABT5TTQ4</accession>
<keyword evidence="1" id="KW-0472">Membrane</keyword>
<keyword evidence="1" id="KW-1133">Transmembrane helix</keyword>
<evidence type="ECO:0000313" key="3">
    <source>
        <dbReference type="EMBL" id="MDD9205364.1"/>
    </source>
</evidence>
<feature type="non-terminal residue" evidence="3">
    <location>
        <position position="141"/>
    </location>
</feature>
<gene>
    <name evidence="3" type="ORF">PU560_02645</name>
</gene>
<evidence type="ECO:0000313" key="4">
    <source>
        <dbReference type="Proteomes" id="UP001165561"/>
    </source>
</evidence>
<comment type="caution">
    <text evidence="3">The sequence shown here is derived from an EMBL/GenBank/DDBJ whole genome shotgun (WGS) entry which is preliminary data.</text>
</comment>
<dbReference type="Pfam" id="PF11181">
    <property type="entry name" value="YflT"/>
    <property type="match status" value="1"/>
</dbReference>
<feature type="domain" description="General stress protein 17M-like" evidence="2">
    <location>
        <begin position="20"/>
        <end position="96"/>
    </location>
</feature>